<evidence type="ECO:0008006" key="5">
    <source>
        <dbReference type="Google" id="ProtNLM"/>
    </source>
</evidence>
<keyword evidence="4" id="KW-1185">Reference proteome</keyword>
<evidence type="ECO:0000259" key="2">
    <source>
        <dbReference type="Pfam" id="PF08268"/>
    </source>
</evidence>
<dbReference type="CDD" id="cd22157">
    <property type="entry name" value="F-box_AtFBW1-like"/>
    <property type="match status" value="1"/>
</dbReference>
<dbReference type="AlphaFoldDB" id="A0AAV6WR70"/>
<dbReference type="InterPro" id="IPR050796">
    <property type="entry name" value="SCF_F-box_component"/>
</dbReference>
<feature type="domain" description="F-box associated beta-propeller type 3" evidence="2">
    <location>
        <begin position="203"/>
        <end position="303"/>
    </location>
</feature>
<dbReference type="PANTHER" id="PTHR31672">
    <property type="entry name" value="BNACNNG10540D PROTEIN"/>
    <property type="match status" value="1"/>
</dbReference>
<evidence type="ECO:0000313" key="4">
    <source>
        <dbReference type="Proteomes" id="UP000826271"/>
    </source>
</evidence>
<dbReference type="Pfam" id="PF08268">
    <property type="entry name" value="FBA_3"/>
    <property type="match status" value="1"/>
</dbReference>
<dbReference type="EMBL" id="WHWC01000012">
    <property type="protein sequence ID" value="KAG8372693.1"/>
    <property type="molecule type" value="Genomic_DNA"/>
</dbReference>
<organism evidence="3 4">
    <name type="scientific">Buddleja alternifolia</name>
    <dbReference type="NCBI Taxonomy" id="168488"/>
    <lineage>
        <taxon>Eukaryota</taxon>
        <taxon>Viridiplantae</taxon>
        <taxon>Streptophyta</taxon>
        <taxon>Embryophyta</taxon>
        <taxon>Tracheophyta</taxon>
        <taxon>Spermatophyta</taxon>
        <taxon>Magnoliopsida</taxon>
        <taxon>eudicotyledons</taxon>
        <taxon>Gunneridae</taxon>
        <taxon>Pentapetalae</taxon>
        <taxon>asterids</taxon>
        <taxon>lamiids</taxon>
        <taxon>Lamiales</taxon>
        <taxon>Scrophulariaceae</taxon>
        <taxon>Buddlejeae</taxon>
        <taxon>Buddleja</taxon>
    </lineage>
</organism>
<name>A0AAV6WR70_9LAMI</name>
<comment type="caution">
    <text evidence="3">The sequence shown here is derived from an EMBL/GenBank/DDBJ whole genome shotgun (WGS) entry which is preliminary data.</text>
</comment>
<sequence>MEQQRQEMMQEMCRLMAAQMEEIVKNLNITKGKEPIRKVCCCNITTAEKIWCNIESSENHRSSPAEKVGGNEDVLIEISTLLPAKPLVRFKSTEVCCCNTLTAEKIWCNIESSENHRSSSAEKVGGNEDVLIEILTLLPAKPLVRFKSVSKHWQALISAPYFSYSHTQRHLRLRQPTSFIFQGVGYQNTGKFYYFNPTTQIFVPYSFDYRYTKILQSAHGLLLLEAKNTQCGRKDYFVHNPTTRQSRNLFIDNILLCDKSKKRALISGLSLAFDPTRSPYYKVICMRTTDNSRGGNTYRADVYDSETHTWNSGGLGGEAAFTAPSHAKFQNGIFWNNGIYWIRTSVPRSFYFDLDRGSLGTLAGLLKTPWQRRPGKRTRPGVPIIKEKEKKKYLMESNRKLHCLTIFLSHELEENSLLIHEMSSDDNNNNFGWVEKYREIVNPLVADELDGEVGVLGMVRGGEYEEEDEESSFVLFHVTGKIFTYWFSSGSFKTTRDVCDAAAPHVISGAMMYLESTGI</sequence>
<dbReference type="InterPro" id="IPR001810">
    <property type="entry name" value="F-box_dom"/>
</dbReference>
<dbReference type="InterPro" id="IPR036047">
    <property type="entry name" value="F-box-like_dom_sf"/>
</dbReference>
<accession>A0AAV6WR70</accession>
<feature type="domain" description="F-box" evidence="1">
    <location>
        <begin position="128"/>
        <end position="162"/>
    </location>
</feature>
<dbReference type="SUPFAM" id="SSF81383">
    <property type="entry name" value="F-box domain"/>
    <property type="match status" value="1"/>
</dbReference>
<evidence type="ECO:0000313" key="3">
    <source>
        <dbReference type="EMBL" id="KAG8372693.1"/>
    </source>
</evidence>
<protein>
    <recommendedName>
        <fullName evidence="5">F-box domain-containing protein</fullName>
    </recommendedName>
</protein>
<gene>
    <name evidence="3" type="ORF">BUALT_Bualt12G0093100</name>
</gene>
<reference evidence="3" key="1">
    <citation type="submission" date="2019-10" db="EMBL/GenBank/DDBJ databases">
        <authorList>
            <person name="Zhang R."/>
            <person name="Pan Y."/>
            <person name="Wang J."/>
            <person name="Ma R."/>
            <person name="Yu S."/>
        </authorList>
    </citation>
    <scope>NUCLEOTIDE SEQUENCE</scope>
    <source>
        <strain evidence="3">LA-IB0</strain>
        <tissue evidence="3">Leaf</tissue>
    </source>
</reference>
<dbReference type="InterPro" id="IPR013187">
    <property type="entry name" value="F-box-assoc_dom_typ3"/>
</dbReference>
<proteinExistence type="predicted"/>
<dbReference type="Pfam" id="PF00646">
    <property type="entry name" value="F-box"/>
    <property type="match status" value="1"/>
</dbReference>
<dbReference type="Proteomes" id="UP000826271">
    <property type="component" value="Unassembled WGS sequence"/>
</dbReference>
<evidence type="ECO:0000259" key="1">
    <source>
        <dbReference type="Pfam" id="PF00646"/>
    </source>
</evidence>